<sequence length="33" mass="3766">MRTCKGTVSQNQQHSQHSHHYPSHCSSRLSCRG</sequence>
<feature type="region of interest" description="Disordered" evidence="1">
    <location>
        <begin position="1"/>
        <end position="33"/>
    </location>
</feature>
<dbReference type="AlphaFoldDB" id="A0A0E9VJW4"/>
<organism evidence="2">
    <name type="scientific">Anguilla anguilla</name>
    <name type="common">European freshwater eel</name>
    <name type="synonym">Muraena anguilla</name>
    <dbReference type="NCBI Taxonomy" id="7936"/>
    <lineage>
        <taxon>Eukaryota</taxon>
        <taxon>Metazoa</taxon>
        <taxon>Chordata</taxon>
        <taxon>Craniata</taxon>
        <taxon>Vertebrata</taxon>
        <taxon>Euteleostomi</taxon>
        <taxon>Actinopterygii</taxon>
        <taxon>Neopterygii</taxon>
        <taxon>Teleostei</taxon>
        <taxon>Anguilliformes</taxon>
        <taxon>Anguillidae</taxon>
        <taxon>Anguilla</taxon>
    </lineage>
</organism>
<name>A0A0E9VJW4_ANGAN</name>
<evidence type="ECO:0000256" key="1">
    <source>
        <dbReference type="SAM" id="MobiDB-lite"/>
    </source>
</evidence>
<protein>
    <submittedName>
        <fullName evidence="2">Uncharacterized protein</fullName>
    </submittedName>
</protein>
<reference evidence="2" key="1">
    <citation type="submission" date="2014-11" db="EMBL/GenBank/DDBJ databases">
        <authorList>
            <person name="Amaro Gonzalez C."/>
        </authorList>
    </citation>
    <scope>NUCLEOTIDE SEQUENCE</scope>
</reference>
<dbReference type="EMBL" id="GBXM01031054">
    <property type="protein sequence ID" value="JAH77523.1"/>
    <property type="molecule type" value="Transcribed_RNA"/>
</dbReference>
<accession>A0A0E9VJW4</accession>
<reference evidence="2" key="2">
    <citation type="journal article" date="2015" name="Fish Shellfish Immunol.">
        <title>Early steps in the European eel (Anguilla anguilla)-Vibrio vulnificus interaction in the gills: Role of the RtxA13 toxin.</title>
        <authorList>
            <person name="Callol A."/>
            <person name="Pajuelo D."/>
            <person name="Ebbesson L."/>
            <person name="Teles M."/>
            <person name="MacKenzie S."/>
            <person name="Amaro C."/>
        </authorList>
    </citation>
    <scope>NUCLEOTIDE SEQUENCE</scope>
</reference>
<evidence type="ECO:0000313" key="2">
    <source>
        <dbReference type="EMBL" id="JAH77523.1"/>
    </source>
</evidence>
<proteinExistence type="predicted"/>